<dbReference type="Proteomes" id="UP000187465">
    <property type="component" value="Unassembled WGS sequence"/>
</dbReference>
<evidence type="ECO:0000313" key="1">
    <source>
        <dbReference type="EMBL" id="OMD26718.1"/>
    </source>
</evidence>
<organism evidence="1 2">
    <name type="scientific">Paenibacillus odorifer</name>
    <dbReference type="NCBI Taxonomy" id="189426"/>
    <lineage>
        <taxon>Bacteria</taxon>
        <taxon>Bacillati</taxon>
        <taxon>Bacillota</taxon>
        <taxon>Bacilli</taxon>
        <taxon>Bacillales</taxon>
        <taxon>Paenibacillaceae</taxon>
        <taxon>Paenibacillus</taxon>
    </lineage>
</organism>
<protein>
    <submittedName>
        <fullName evidence="1">Uncharacterized protein</fullName>
    </submittedName>
</protein>
<comment type="caution">
    <text evidence="1">The sequence shown here is derived from an EMBL/GenBank/DDBJ whole genome shotgun (WGS) entry which is preliminary data.</text>
</comment>
<dbReference type="AlphaFoldDB" id="A0A1R0X1P9"/>
<gene>
    <name evidence="1" type="ORF">BJP51_26360</name>
</gene>
<accession>A0A1R0X1P9</accession>
<proteinExistence type="predicted"/>
<dbReference type="EMBL" id="MKQP01000040">
    <property type="protein sequence ID" value="OMD26718.1"/>
    <property type="molecule type" value="Genomic_DNA"/>
</dbReference>
<name>A0A1R0X1P9_9BACL</name>
<evidence type="ECO:0000313" key="2">
    <source>
        <dbReference type="Proteomes" id="UP000187465"/>
    </source>
</evidence>
<reference evidence="1 2" key="1">
    <citation type="submission" date="2016-10" db="EMBL/GenBank/DDBJ databases">
        <title>Paenibacillus species isolates.</title>
        <authorList>
            <person name="Beno S.M."/>
        </authorList>
    </citation>
    <scope>NUCLEOTIDE SEQUENCE [LARGE SCALE GENOMIC DNA]</scope>
    <source>
        <strain evidence="1 2">FSL H7-0604</strain>
    </source>
</reference>
<sequence>MQKDDFNRTFENVPGAKEWFETVSKSERKFNPQVMLDELVKEGKAEAITLPEDPEEAKRLLAEIMENYPIKSE</sequence>
<dbReference type="RefSeq" id="WP_076179485.1">
    <property type="nucleotide sequence ID" value="NZ_MKQP01000040.1"/>
</dbReference>